<gene>
    <name evidence="1" type="ORF">J2S08_002893</name>
</gene>
<accession>A0ABT9WUX5</accession>
<evidence type="ECO:0000313" key="1">
    <source>
        <dbReference type="EMBL" id="MDQ0177014.1"/>
    </source>
</evidence>
<reference evidence="1 2" key="1">
    <citation type="submission" date="2023-07" db="EMBL/GenBank/DDBJ databases">
        <title>Genomic Encyclopedia of Type Strains, Phase IV (KMG-IV): sequencing the most valuable type-strain genomes for metagenomic binning, comparative biology and taxonomic classification.</title>
        <authorList>
            <person name="Goeker M."/>
        </authorList>
    </citation>
    <scope>NUCLEOTIDE SEQUENCE [LARGE SCALE GENOMIC DNA]</scope>
    <source>
        <strain evidence="1 2">DSM 23837</strain>
    </source>
</reference>
<evidence type="ECO:0000313" key="2">
    <source>
        <dbReference type="Proteomes" id="UP001223586"/>
    </source>
</evidence>
<proteinExistence type="predicted"/>
<name>A0ABT9WUX5_9BACI</name>
<keyword evidence="2" id="KW-1185">Reference proteome</keyword>
<dbReference type="Proteomes" id="UP001223586">
    <property type="component" value="Unassembled WGS sequence"/>
</dbReference>
<protein>
    <submittedName>
        <fullName evidence="1">Uncharacterized protein</fullName>
    </submittedName>
</protein>
<dbReference type="RefSeq" id="WP_307230643.1">
    <property type="nucleotide sequence ID" value="NZ_JAUSTT010000017.1"/>
</dbReference>
<comment type="caution">
    <text evidence="1">The sequence shown here is derived from an EMBL/GenBank/DDBJ whole genome shotgun (WGS) entry which is preliminary data.</text>
</comment>
<sequence length="64" mass="7640">MKQIVHASRKKTSQQERLAVLRLELDYELAVLFEAMQESNEEQKELSKQKLKKIRMELLKLRAL</sequence>
<dbReference type="EMBL" id="JAUSTT010000017">
    <property type="protein sequence ID" value="MDQ0177014.1"/>
    <property type="molecule type" value="Genomic_DNA"/>
</dbReference>
<organism evidence="1 2">
    <name type="scientific">Bacillus chungangensis</name>
    <dbReference type="NCBI Taxonomy" id="587633"/>
    <lineage>
        <taxon>Bacteria</taxon>
        <taxon>Bacillati</taxon>
        <taxon>Bacillota</taxon>
        <taxon>Bacilli</taxon>
        <taxon>Bacillales</taxon>
        <taxon>Bacillaceae</taxon>
        <taxon>Bacillus</taxon>
    </lineage>
</organism>